<evidence type="ECO:0000256" key="4">
    <source>
        <dbReference type="ARBA" id="ARBA00022454"/>
    </source>
</evidence>
<dbReference type="Gene3D" id="2.170.270.10">
    <property type="entry name" value="SET domain"/>
    <property type="match status" value="1"/>
</dbReference>
<dbReference type="EMBL" id="LWCA01000130">
    <property type="protein sequence ID" value="OAF70598.1"/>
    <property type="molecule type" value="Genomic_DNA"/>
</dbReference>
<dbReference type="InterPro" id="IPR001214">
    <property type="entry name" value="SET_dom"/>
</dbReference>
<comment type="subcellular location">
    <subcellularLocation>
        <location evidence="2">Chromosome</location>
    </subcellularLocation>
    <subcellularLocation>
        <location evidence="1">Nucleus</location>
    </subcellularLocation>
</comment>
<evidence type="ECO:0000313" key="14">
    <source>
        <dbReference type="EMBL" id="OAF70598.1"/>
    </source>
</evidence>
<dbReference type="EC" id="2.1.1.361" evidence="3"/>
<dbReference type="AlphaFoldDB" id="A0A177B8I0"/>
<evidence type="ECO:0000256" key="9">
    <source>
        <dbReference type="ARBA" id="ARBA00023015"/>
    </source>
</evidence>
<dbReference type="SMART" id="SM00317">
    <property type="entry name" value="SET"/>
    <property type="match status" value="1"/>
</dbReference>
<sequence length="289" mass="33181">MKLKTITNYFSPKCNKKSAKQTKNKNLNDGASLINDCNSKKSISNSASDALSVITLTNSIENSINTTEIKIQDEKDKTLCDNETSVEINSIIDKKKKISKQSKKNGNKDDMKRNSISSFFYVRRSNRKTEKSIQEQKQLILYQNIKDGNDEQNLKVEHFDNKGRGIVSKVVFNRGDFIVEYAGELVTVKEAKKRESDYVKCDSFGCYMYYFKYSGKSYCIDATKESQRLGRLINHSAKKKNVVSKTITVEGKPRLYFVSFKHIDIGEEIMYDYGDRSKNAIKNHPWLKC</sequence>
<reference evidence="14 15" key="1">
    <citation type="submission" date="2016-04" db="EMBL/GenBank/DDBJ databases">
        <title>The genome of Intoshia linei affirms orthonectids as highly simplified spiralians.</title>
        <authorList>
            <person name="Mikhailov K.V."/>
            <person name="Slusarev G.S."/>
            <person name="Nikitin M.A."/>
            <person name="Logacheva M.D."/>
            <person name="Penin A."/>
            <person name="Aleoshin V."/>
            <person name="Panchin Y.V."/>
        </authorList>
    </citation>
    <scope>NUCLEOTIDE SEQUENCE [LARGE SCALE GENOMIC DNA]</scope>
    <source>
        <strain evidence="14">Intl2013</strain>
        <tissue evidence="14">Whole animal</tissue>
    </source>
</reference>
<dbReference type="Proteomes" id="UP000078046">
    <property type="component" value="Unassembled WGS sequence"/>
</dbReference>
<keyword evidence="8" id="KW-0156">Chromatin regulator</keyword>
<keyword evidence="4" id="KW-0158">Chromosome</keyword>
<dbReference type="SUPFAM" id="SSF82199">
    <property type="entry name" value="SET domain"/>
    <property type="match status" value="1"/>
</dbReference>
<keyword evidence="7" id="KW-0949">S-adenosyl-L-methionine</keyword>
<comment type="catalytic activity">
    <reaction evidence="12">
        <text>L-lysyl(20)-[histone H4] + S-adenosyl-L-methionine = N(6)-methyl-L-lysyl(20)-[histone H4] + S-adenosyl-L-homocysteine + H(+)</text>
        <dbReference type="Rhea" id="RHEA:60344"/>
        <dbReference type="Rhea" id="RHEA-COMP:15554"/>
        <dbReference type="Rhea" id="RHEA-COMP:15555"/>
        <dbReference type="ChEBI" id="CHEBI:15378"/>
        <dbReference type="ChEBI" id="CHEBI:29969"/>
        <dbReference type="ChEBI" id="CHEBI:57856"/>
        <dbReference type="ChEBI" id="CHEBI:59789"/>
        <dbReference type="ChEBI" id="CHEBI:61929"/>
        <dbReference type="EC" id="2.1.1.361"/>
    </reaction>
</comment>
<evidence type="ECO:0000256" key="1">
    <source>
        <dbReference type="ARBA" id="ARBA00004123"/>
    </source>
</evidence>
<accession>A0A177B8I0</accession>
<feature type="domain" description="SET" evidence="13">
    <location>
        <begin position="152"/>
        <end position="274"/>
    </location>
</feature>
<evidence type="ECO:0000256" key="6">
    <source>
        <dbReference type="ARBA" id="ARBA00022679"/>
    </source>
</evidence>
<dbReference type="GO" id="GO:0005700">
    <property type="term" value="C:polytene chromosome"/>
    <property type="evidence" value="ECO:0007669"/>
    <property type="project" value="TreeGrafter"/>
</dbReference>
<dbReference type="PANTHER" id="PTHR46167">
    <property type="entry name" value="N-LYSINE METHYLTRANSFERASE KMT5A"/>
    <property type="match status" value="1"/>
</dbReference>
<evidence type="ECO:0000256" key="10">
    <source>
        <dbReference type="ARBA" id="ARBA00023163"/>
    </source>
</evidence>
<evidence type="ECO:0000256" key="8">
    <source>
        <dbReference type="ARBA" id="ARBA00022853"/>
    </source>
</evidence>
<keyword evidence="9" id="KW-0805">Transcription regulation</keyword>
<dbReference type="GO" id="GO:0140944">
    <property type="term" value="F:histone H4K20 monomethyltransferase activity"/>
    <property type="evidence" value="ECO:0007669"/>
    <property type="project" value="UniProtKB-EC"/>
</dbReference>
<proteinExistence type="predicted"/>
<dbReference type="InterPro" id="IPR046341">
    <property type="entry name" value="SET_dom_sf"/>
</dbReference>
<dbReference type="GO" id="GO:0005634">
    <property type="term" value="C:nucleus"/>
    <property type="evidence" value="ECO:0007669"/>
    <property type="project" value="UniProtKB-SubCell"/>
</dbReference>
<organism evidence="14 15">
    <name type="scientific">Intoshia linei</name>
    <dbReference type="NCBI Taxonomy" id="1819745"/>
    <lineage>
        <taxon>Eukaryota</taxon>
        <taxon>Metazoa</taxon>
        <taxon>Spiralia</taxon>
        <taxon>Lophotrochozoa</taxon>
        <taxon>Mesozoa</taxon>
        <taxon>Orthonectida</taxon>
        <taxon>Rhopaluridae</taxon>
        <taxon>Intoshia</taxon>
    </lineage>
</organism>
<keyword evidence="15" id="KW-1185">Reference proteome</keyword>
<dbReference type="PROSITE" id="PS51571">
    <property type="entry name" value="SAM_MT43_PR_SET"/>
    <property type="match status" value="1"/>
</dbReference>
<dbReference type="CDD" id="cd10528">
    <property type="entry name" value="SET_SETD8"/>
    <property type="match status" value="1"/>
</dbReference>
<keyword evidence="6" id="KW-0808">Transferase</keyword>
<gene>
    <name evidence="14" type="ORF">A3Q56_01674</name>
</gene>
<keyword evidence="10" id="KW-0804">Transcription</keyword>
<evidence type="ECO:0000256" key="2">
    <source>
        <dbReference type="ARBA" id="ARBA00004286"/>
    </source>
</evidence>
<dbReference type="PANTHER" id="PTHR46167:SF1">
    <property type="entry name" value="N-LYSINE METHYLTRANSFERASE KMT5A"/>
    <property type="match status" value="1"/>
</dbReference>
<dbReference type="InterPro" id="IPR051760">
    <property type="entry name" value="KMT5A"/>
</dbReference>
<dbReference type="GO" id="GO:0043516">
    <property type="term" value="P:regulation of DNA damage response, signal transduction by p53 class mediator"/>
    <property type="evidence" value="ECO:0007669"/>
    <property type="project" value="TreeGrafter"/>
</dbReference>
<evidence type="ECO:0000256" key="5">
    <source>
        <dbReference type="ARBA" id="ARBA00022603"/>
    </source>
</evidence>
<keyword evidence="11" id="KW-0539">Nucleus</keyword>
<dbReference type="Pfam" id="PF00856">
    <property type="entry name" value="SET"/>
    <property type="match status" value="1"/>
</dbReference>
<dbReference type="GO" id="GO:0032259">
    <property type="term" value="P:methylation"/>
    <property type="evidence" value="ECO:0007669"/>
    <property type="project" value="UniProtKB-KW"/>
</dbReference>
<protein>
    <recommendedName>
        <fullName evidence="3">[histone H4]-lysine(20) N-methyltransferase</fullName>
        <ecNumber evidence="3">2.1.1.361</ecNumber>
    </recommendedName>
</protein>
<evidence type="ECO:0000256" key="11">
    <source>
        <dbReference type="ARBA" id="ARBA00023242"/>
    </source>
</evidence>
<comment type="caution">
    <text evidence="14">The sequence shown here is derived from an EMBL/GenBank/DDBJ whole genome shotgun (WGS) entry which is preliminary data.</text>
</comment>
<keyword evidence="5" id="KW-0489">Methyltransferase</keyword>
<evidence type="ECO:0000256" key="3">
    <source>
        <dbReference type="ARBA" id="ARBA00012187"/>
    </source>
</evidence>
<evidence type="ECO:0000256" key="12">
    <source>
        <dbReference type="ARBA" id="ARBA00047784"/>
    </source>
</evidence>
<dbReference type="GO" id="GO:0006357">
    <property type="term" value="P:regulation of transcription by RNA polymerase II"/>
    <property type="evidence" value="ECO:0007669"/>
    <property type="project" value="TreeGrafter"/>
</dbReference>
<dbReference type="InterPro" id="IPR016858">
    <property type="entry name" value="KMT5A-like"/>
</dbReference>
<dbReference type="PROSITE" id="PS50280">
    <property type="entry name" value="SET"/>
    <property type="match status" value="1"/>
</dbReference>
<evidence type="ECO:0000259" key="13">
    <source>
        <dbReference type="PROSITE" id="PS50280"/>
    </source>
</evidence>
<evidence type="ECO:0000313" key="15">
    <source>
        <dbReference type="Proteomes" id="UP000078046"/>
    </source>
</evidence>
<name>A0A177B8I0_9BILA</name>
<evidence type="ECO:0000256" key="7">
    <source>
        <dbReference type="ARBA" id="ARBA00022691"/>
    </source>
</evidence>
<dbReference type="InterPro" id="IPR047266">
    <property type="entry name" value="KMT5A-like_SET"/>
</dbReference>
<dbReference type="OrthoDB" id="5560686at2759"/>